<dbReference type="AlphaFoldDB" id="A0AAV6Z2P1"/>
<evidence type="ECO:0000313" key="1">
    <source>
        <dbReference type="EMBL" id="KAG8543864.1"/>
    </source>
</evidence>
<accession>A0AAV6Z2P1</accession>
<dbReference type="Proteomes" id="UP000824782">
    <property type="component" value="Unassembled WGS sequence"/>
</dbReference>
<evidence type="ECO:0008006" key="3">
    <source>
        <dbReference type="Google" id="ProtNLM"/>
    </source>
</evidence>
<gene>
    <name evidence="1" type="ORF">GDO81_023521</name>
</gene>
<reference evidence="1" key="1">
    <citation type="thesis" date="2020" institute="ProQuest LLC" country="789 East Eisenhower Parkway, Ann Arbor, MI, USA">
        <title>Comparative Genomics and Chromosome Evolution.</title>
        <authorList>
            <person name="Mudd A.B."/>
        </authorList>
    </citation>
    <scope>NUCLEOTIDE SEQUENCE</scope>
    <source>
        <strain evidence="1">237g6f4</strain>
        <tissue evidence="1">Blood</tissue>
    </source>
</reference>
<evidence type="ECO:0000313" key="2">
    <source>
        <dbReference type="Proteomes" id="UP000824782"/>
    </source>
</evidence>
<proteinExistence type="predicted"/>
<name>A0AAV6Z2P1_ENGPU</name>
<organism evidence="1 2">
    <name type="scientific">Engystomops pustulosus</name>
    <name type="common">Tungara frog</name>
    <name type="synonym">Physalaemus pustulosus</name>
    <dbReference type="NCBI Taxonomy" id="76066"/>
    <lineage>
        <taxon>Eukaryota</taxon>
        <taxon>Metazoa</taxon>
        <taxon>Chordata</taxon>
        <taxon>Craniata</taxon>
        <taxon>Vertebrata</taxon>
        <taxon>Euteleostomi</taxon>
        <taxon>Amphibia</taxon>
        <taxon>Batrachia</taxon>
        <taxon>Anura</taxon>
        <taxon>Neobatrachia</taxon>
        <taxon>Hyloidea</taxon>
        <taxon>Leptodactylidae</taxon>
        <taxon>Leiuperinae</taxon>
        <taxon>Engystomops</taxon>
    </lineage>
</organism>
<keyword evidence="2" id="KW-1185">Reference proteome</keyword>
<comment type="caution">
    <text evidence="1">The sequence shown here is derived from an EMBL/GenBank/DDBJ whole genome shotgun (WGS) entry which is preliminary data.</text>
</comment>
<dbReference type="EMBL" id="WNYA01002785">
    <property type="protein sequence ID" value="KAG8543864.1"/>
    <property type="molecule type" value="Genomic_DNA"/>
</dbReference>
<sequence>MKKRGRKKINKRKFPLCCCPFCSLSAAVVFFFHVTFNCAGISWISLRNSPGQRHSIFHPWTPVVAGMESLSPSS</sequence>
<protein>
    <recommendedName>
        <fullName evidence="3">Secreted protein</fullName>
    </recommendedName>
</protein>